<feature type="domain" description="N-acetyltransferase" evidence="1">
    <location>
        <begin position="1"/>
        <end position="127"/>
    </location>
</feature>
<dbReference type="Proteomes" id="UP001379949">
    <property type="component" value="Unassembled WGS sequence"/>
</dbReference>
<dbReference type="InterPro" id="IPR016181">
    <property type="entry name" value="Acyl_CoA_acyltransferase"/>
</dbReference>
<dbReference type="RefSeq" id="WP_341568017.1">
    <property type="nucleotide sequence ID" value="NZ_JBAKAR010000018.1"/>
</dbReference>
<dbReference type="CDD" id="cd04301">
    <property type="entry name" value="NAT_SF"/>
    <property type="match status" value="1"/>
</dbReference>
<sequence length="156" mass="17460">MQTQALTVERVPALWFLLVKKFYQQYYPSGKPNKADPIWVLKEQAAIIAAVRLKQFPNYQLLTAMVTKPALRGKGIGSHLLSCIHGALIEKPCYCFAFSHLATFYQNNGFSVITAGQLPLELQQRFTAYTAQGRQLTPMLYCLNALTSKTKKSVSG</sequence>
<accession>A0ABU9G897</accession>
<evidence type="ECO:0000313" key="3">
    <source>
        <dbReference type="Proteomes" id="UP001379949"/>
    </source>
</evidence>
<dbReference type="Gene3D" id="3.40.630.30">
    <property type="match status" value="1"/>
</dbReference>
<evidence type="ECO:0000313" key="2">
    <source>
        <dbReference type="EMBL" id="MEL0614707.1"/>
    </source>
</evidence>
<protein>
    <submittedName>
        <fullName evidence="2">GNAT family N-acetyltransferase</fullName>
    </submittedName>
</protein>
<dbReference type="EMBL" id="JBAKAR010000018">
    <property type="protein sequence ID" value="MEL0614707.1"/>
    <property type="molecule type" value="Genomic_DNA"/>
</dbReference>
<name>A0ABU9G897_9GAMM</name>
<gene>
    <name evidence="2" type="ORF">V6242_16260</name>
</gene>
<keyword evidence="3" id="KW-1185">Reference proteome</keyword>
<dbReference type="InterPro" id="IPR000182">
    <property type="entry name" value="GNAT_dom"/>
</dbReference>
<proteinExistence type="predicted"/>
<dbReference type="PROSITE" id="PS51186">
    <property type="entry name" value="GNAT"/>
    <property type="match status" value="1"/>
</dbReference>
<dbReference type="Pfam" id="PF13508">
    <property type="entry name" value="Acetyltransf_7"/>
    <property type="match status" value="1"/>
</dbReference>
<organism evidence="2 3">
    <name type="scientific">Marinomonas arenicola</name>
    <dbReference type="NCBI Taxonomy" id="569601"/>
    <lineage>
        <taxon>Bacteria</taxon>
        <taxon>Pseudomonadati</taxon>
        <taxon>Pseudomonadota</taxon>
        <taxon>Gammaproteobacteria</taxon>
        <taxon>Oceanospirillales</taxon>
        <taxon>Oceanospirillaceae</taxon>
        <taxon>Marinomonas</taxon>
    </lineage>
</organism>
<evidence type="ECO:0000259" key="1">
    <source>
        <dbReference type="PROSITE" id="PS51186"/>
    </source>
</evidence>
<reference evidence="2 3" key="1">
    <citation type="submission" date="2024-02" db="EMBL/GenBank/DDBJ databases">
        <title>Bacteria isolated from the canopy kelp, Nereocystis luetkeana.</title>
        <authorList>
            <person name="Pfister C.A."/>
            <person name="Younker I.T."/>
            <person name="Light S.H."/>
        </authorList>
    </citation>
    <scope>NUCLEOTIDE SEQUENCE [LARGE SCALE GENOMIC DNA]</scope>
    <source>
        <strain evidence="2 3">TI.4.07</strain>
    </source>
</reference>
<dbReference type="SUPFAM" id="SSF55729">
    <property type="entry name" value="Acyl-CoA N-acyltransferases (Nat)"/>
    <property type="match status" value="1"/>
</dbReference>
<comment type="caution">
    <text evidence="2">The sequence shown here is derived from an EMBL/GenBank/DDBJ whole genome shotgun (WGS) entry which is preliminary data.</text>
</comment>